<protein>
    <recommendedName>
        <fullName evidence="5">Tetratricopeptide repeat protein</fullName>
    </recommendedName>
</protein>
<evidence type="ECO:0008006" key="5">
    <source>
        <dbReference type="Google" id="ProtNLM"/>
    </source>
</evidence>
<evidence type="ECO:0000256" key="1">
    <source>
        <dbReference type="SAM" id="MobiDB-lite"/>
    </source>
</evidence>
<evidence type="ECO:0000313" key="4">
    <source>
        <dbReference type="Proteomes" id="UP000319004"/>
    </source>
</evidence>
<name>A0A518HN25_9BACT</name>
<reference evidence="3 4" key="1">
    <citation type="submission" date="2019-03" db="EMBL/GenBank/DDBJ databases">
        <title>Deep-cultivation of Planctomycetes and their phenomic and genomic characterization uncovers novel biology.</title>
        <authorList>
            <person name="Wiegand S."/>
            <person name="Jogler M."/>
            <person name="Boedeker C."/>
            <person name="Pinto D."/>
            <person name="Vollmers J."/>
            <person name="Rivas-Marin E."/>
            <person name="Kohn T."/>
            <person name="Peeters S.H."/>
            <person name="Heuer A."/>
            <person name="Rast P."/>
            <person name="Oberbeckmann S."/>
            <person name="Bunk B."/>
            <person name="Jeske O."/>
            <person name="Meyerdierks A."/>
            <person name="Storesund J.E."/>
            <person name="Kallscheuer N."/>
            <person name="Luecker S."/>
            <person name="Lage O.M."/>
            <person name="Pohl T."/>
            <person name="Merkel B.J."/>
            <person name="Hornburger P."/>
            <person name="Mueller R.-W."/>
            <person name="Bruemmer F."/>
            <person name="Labrenz M."/>
            <person name="Spormann A.M."/>
            <person name="Op den Camp H."/>
            <person name="Overmann J."/>
            <person name="Amann R."/>
            <person name="Jetten M.S.M."/>
            <person name="Mascher T."/>
            <person name="Medema M.H."/>
            <person name="Devos D.P."/>
            <person name="Kaster A.-K."/>
            <person name="Ovreas L."/>
            <person name="Rohde M."/>
            <person name="Galperin M.Y."/>
            <person name="Jogler C."/>
        </authorList>
    </citation>
    <scope>NUCLEOTIDE SEQUENCE [LARGE SCALE GENOMIC DNA]</scope>
    <source>
        <strain evidence="3 4">Enr13</strain>
    </source>
</reference>
<feature type="chain" id="PRO_5022224593" description="Tetratricopeptide repeat protein" evidence="2">
    <location>
        <begin position="19"/>
        <end position="239"/>
    </location>
</feature>
<dbReference type="OrthoDB" id="260328at2"/>
<feature type="region of interest" description="Disordered" evidence="1">
    <location>
        <begin position="206"/>
        <end position="239"/>
    </location>
</feature>
<dbReference type="KEGG" id="snep:Enr13x_21070"/>
<organism evidence="3 4">
    <name type="scientific">Stieleria neptunia</name>
    <dbReference type="NCBI Taxonomy" id="2527979"/>
    <lineage>
        <taxon>Bacteria</taxon>
        <taxon>Pseudomonadati</taxon>
        <taxon>Planctomycetota</taxon>
        <taxon>Planctomycetia</taxon>
        <taxon>Pirellulales</taxon>
        <taxon>Pirellulaceae</taxon>
        <taxon>Stieleria</taxon>
    </lineage>
</organism>
<dbReference type="Proteomes" id="UP000319004">
    <property type="component" value="Chromosome"/>
</dbReference>
<dbReference type="RefSeq" id="WP_145385921.1">
    <property type="nucleotide sequence ID" value="NZ_CP037423.1"/>
</dbReference>
<sequence precursor="true">MRLFLILCWLSLPLLAWAYHVGPGQDQLAIDDANAMIRLAAVSETDGDYAAATDHYADALAKLPEGDANDRFAIQLAMAKTQMNSGKLPEARVALEGLLDAMEAAEDCDPSLIVETRNTLASSQYYMTWLMRLEGLPAEEWEPEIEASRQHYRMLAETTRRQEGEQDAEQFAAYQQDLESAIRLARMDLSELQALKIPTQCKGCCSGQCDKPGKKQSKKPGKKKGAGSNLGPLPDGSGS</sequence>
<dbReference type="AlphaFoldDB" id="A0A518HN25"/>
<keyword evidence="2" id="KW-0732">Signal</keyword>
<evidence type="ECO:0000256" key="2">
    <source>
        <dbReference type="SAM" id="SignalP"/>
    </source>
</evidence>
<evidence type="ECO:0000313" key="3">
    <source>
        <dbReference type="EMBL" id="QDV42262.1"/>
    </source>
</evidence>
<dbReference type="EMBL" id="CP037423">
    <property type="protein sequence ID" value="QDV42262.1"/>
    <property type="molecule type" value="Genomic_DNA"/>
</dbReference>
<gene>
    <name evidence="3" type="ORF">Enr13x_21070</name>
</gene>
<feature type="compositionally biased region" description="Basic residues" evidence="1">
    <location>
        <begin position="214"/>
        <end position="225"/>
    </location>
</feature>
<feature type="signal peptide" evidence="2">
    <location>
        <begin position="1"/>
        <end position="18"/>
    </location>
</feature>
<proteinExistence type="predicted"/>
<accession>A0A518HN25</accession>
<keyword evidence="4" id="KW-1185">Reference proteome</keyword>